<reference evidence="1 2" key="1">
    <citation type="journal article" date="2024" name="J Genomics">
        <title>Draft genome sequencing and assembly of Favolaschia claudopus CIRM-BRFM 2984 isolated from oak limbs.</title>
        <authorList>
            <person name="Navarro D."/>
            <person name="Drula E."/>
            <person name="Chaduli D."/>
            <person name="Cazenave R."/>
            <person name="Ahrendt S."/>
            <person name="Wang J."/>
            <person name="Lipzen A."/>
            <person name="Daum C."/>
            <person name="Barry K."/>
            <person name="Grigoriev I.V."/>
            <person name="Favel A."/>
            <person name="Rosso M.N."/>
            <person name="Martin F."/>
        </authorList>
    </citation>
    <scope>NUCLEOTIDE SEQUENCE [LARGE SCALE GENOMIC DNA]</scope>
    <source>
        <strain evidence="1 2">CIRM-BRFM 2984</strain>
    </source>
</reference>
<name>A0AAV9ZWL2_9AGAR</name>
<proteinExistence type="predicted"/>
<evidence type="ECO:0000313" key="1">
    <source>
        <dbReference type="EMBL" id="KAK6993195.1"/>
    </source>
</evidence>
<sequence length="190" mass="20010">MTHFNPTPSGGEHSTPAATNTEANNTAAAFETVLKTLTSHNLSHADARTVAAFQRVLDVVTGYKAPAESTGSADLHVQPPSSPPGITFPPPAAFSRWPVTPLQAEPAGTGSPAPFHLGAILEPVQAEGDGKLMWYAVYQGKYVGVTTNRGFALSSTNKVSGQRMKAFSHQFNALRAFNDALDSHSVTVVP</sequence>
<gene>
    <name evidence="1" type="ORF">R3P38DRAFT_3223802</name>
</gene>
<evidence type="ECO:0000313" key="2">
    <source>
        <dbReference type="Proteomes" id="UP001362999"/>
    </source>
</evidence>
<dbReference type="AlphaFoldDB" id="A0AAV9ZWL2"/>
<organism evidence="1 2">
    <name type="scientific">Favolaschia claudopus</name>
    <dbReference type="NCBI Taxonomy" id="2862362"/>
    <lineage>
        <taxon>Eukaryota</taxon>
        <taxon>Fungi</taxon>
        <taxon>Dikarya</taxon>
        <taxon>Basidiomycota</taxon>
        <taxon>Agaricomycotina</taxon>
        <taxon>Agaricomycetes</taxon>
        <taxon>Agaricomycetidae</taxon>
        <taxon>Agaricales</taxon>
        <taxon>Marasmiineae</taxon>
        <taxon>Mycenaceae</taxon>
        <taxon>Favolaschia</taxon>
    </lineage>
</organism>
<dbReference type="Proteomes" id="UP001362999">
    <property type="component" value="Unassembled WGS sequence"/>
</dbReference>
<accession>A0AAV9ZWL2</accession>
<keyword evidence="2" id="KW-1185">Reference proteome</keyword>
<comment type="caution">
    <text evidence="1">The sequence shown here is derived from an EMBL/GenBank/DDBJ whole genome shotgun (WGS) entry which is preliminary data.</text>
</comment>
<dbReference type="EMBL" id="JAWWNJ010000103">
    <property type="protein sequence ID" value="KAK6993195.1"/>
    <property type="molecule type" value="Genomic_DNA"/>
</dbReference>
<protein>
    <submittedName>
        <fullName evidence="1">Uncharacterized protein</fullName>
    </submittedName>
</protein>